<dbReference type="OrthoDB" id="5398343at2"/>
<evidence type="ECO:0000313" key="8">
    <source>
        <dbReference type="EMBL" id="PVE45726.1"/>
    </source>
</evidence>
<dbReference type="InterPro" id="IPR051907">
    <property type="entry name" value="DoxX-like_oxidoreductase"/>
</dbReference>
<organism evidence="8 9">
    <name type="scientific">Pararhodobacter aggregans</name>
    <dbReference type="NCBI Taxonomy" id="404875"/>
    <lineage>
        <taxon>Bacteria</taxon>
        <taxon>Pseudomonadati</taxon>
        <taxon>Pseudomonadota</taxon>
        <taxon>Alphaproteobacteria</taxon>
        <taxon>Rhodobacterales</taxon>
        <taxon>Paracoccaceae</taxon>
        <taxon>Pararhodobacter</taxon>
    </lineage>
</organism>
<evidence type="ECO:0000256" key="2">
    <source>
        <dbReference type="ARBA" id="ARBA00006679"/>
    </source>
</evidence>
<keyword evidence="5 7" id="KW-1133">Transmembrane helix</keyword>
<evidence type="ECO:0000313" key="9">
    <source>
        <dbReference type="Proteomes" id="UP000244810"/>
    </source>
</evidence>
<protein>
    <submittedName>
        <fullName evidence="8">DoxX family protein</fullName>
    </submittedName>
</protein>
<dbReference type="AlphaFoldDB" id="A0A2T7UM31"/>
<feature type="transmembrane region" description="Helical" evidence="7">
    <location>
        <begin position="20"/>
        <end position="46"/>
    </location>
</feature>
<feature type="transmembrane region" description="Helical" evidence="7">
    <location>
        <begin position="122"/>
        <end position="142"/>
    </location>
</feature>
<keyword evidence="9" id="KW-1185">Reference proteome</keyword>
<dbReference type="PANTHER" id="PTHR33452">
    <property type="entry name" value="OXIDOREDUCTASE CATD-RELATED"/>
    <property type="match status" value="1"/>
</dbReference>
<evidence type="ECO:0000256" key="1">
    <source>
        <dbReference type="ARBA" id="ARBA00004651"/>
    </source>
</evidence>
<dbReference type="InterPro" id="IPR032808">
    <property type="entry name" value="DoxX"/>
</dbReference>
<dbReference type="EMBL" id="QDDR01000012">
    <property type="protein sequence ID" value="PVE45726.1"/>
    <property type="molecule type" value="Genomic_DNA"/>
</dbReference>
<dbReference type="Proteomes" id="UP000244810">
    <property type="component" value="Unassembled WGS sequence"/>
</dbReference>
<gene>
    <name evidence="8" type="ORF">DDE23_19670</name>
</gene>
<keyword evidence="4 7" id="KW-0812">Transmembrane</keyword>
<keyword evidence="6 7" id="KW-0472">Membrane</keyword>
<evidence type="ECO:0000256" key="4">
    <source>
        <dbReference type="ARBA" id="ARBA00022692"/>
    </source>
</evidence>
<dbReference type="RefSeq" id="WP_107754169.1">
    <property type="nucleotide sequence ID" value="NZ_QBKF01000012.1"/>
</dbReference>
<dbReference type="GO" id="GO:0005886">
    <property type="term" value="C:plasma membrane"/>
    <property type="evidence" value="ECO:0007669"/>
    <property type="project" value="UniProtKB-SubCell"/>
</dbReference>
<reference evidence="8 9" key="1">
    <citation type="journal article" date="2011" name="Syst. Appl. Microbiol.">
        <title>Defluviimonas denitrificans gen. nov., sp. nov., and Pararhodobacter aggregans gen. nov., sp. nov., non-phototrophic Rhodobacteraceae from the biofilter of a marine aquaculture.</title>
        <authorList>
            <person name="Foesel B.U."/>
            <person name="Drake H.L."/>
            <person name="Schramm A."/>
        </authorList>
    </citation>
    <scope>NUCLEOTIDE SEQUENCE [LARGE SCALE GENOMIC DNA]</scope>
    <source>
        <strain evidence="8 9">D1-19</strain>
    </source>
</reference>
<evidence type="ECO:0000256" key="6">
    <source>
        <dbReference type="ARBA" id="ARBA00023136"/>
    </source>
</evidence>
<comment type="similarity">
    <text evidence="2">Belongs to the DoxX family.</text>
</comment>
<feature type="transmembrane region" description="Helical" evidence="7">
    <location>
        <begin position="92"/>
        <end position="110"/>
    </location>
</feature>
<name>A0A2T7UM31_9RHOB</name>
<feature type="transmembrane region" description="Helical" evidence="7">
    <location>
        <begin position="66"/>
        <end position="85"/>
    </location>
</feature>
<proteinExistence type="inferred from homology"/>
<evidence type="ECO:0000256" key="3">
    <source>
        <dbReference type="ARBA" id="ARBA00022475"/>
    </source>
</evidence>
<keyword evidence="3" id="KW-1003">Cell membrane</keyword>
<dbReference type="Pfam" id="PF07681">
    <property type="entry name" value="DoxX"/>
    <property type="match status" value="1"/>
</dbReference>
<accession>A0A2T7UM31</accession>
<evidence type="ECO:0000256" key="7">
    <source>
        <dbReference type="SAM" id="Phobius"/>
    </source>
</evidence>
<sequence length="151" mass="16236">MDTKHLTTGRPLVIPALGSLYTWLTPLAFTWLRVMCGLALMVHGWPKITNPLGTAEMVAGIGFQPAAFWSVALAVTEFGGGLLLVLGLVTRLAAAGCTIILLVTVYFHWVQLGQGYRGAELSLIWSAITLYFVAVGGGRISLDRALLPRNL</sequence>
<dbReference type="PANTHER" id="PTHR33452:SF1">
    <property type="entry name" value="INNER MEMBRANE PROTEIN YPHA-RELATED"/>
    <property type="match status" value="1"/>
</dbReference>
<comment type="caution">
    <text evidence="8">The sequence shown here is derived from an EMBL/GenBank/DDBJ whole genome shotgun (WGS) entry which is preliminary data.</text>
</comment>
<comment type="subcellular location">
    <subcellularLocation>
        <location evidence="1">Cell membrane</location>
        <topology evidence="1">Multi-pass membrane protein</topology>
    </subcellularLocation>
</comment>
<evidence type="ECO:0000256" key="5">
    <source>
        <dbReference type="ARBA" id="ARBA00022989"/>
    </source>
</evidence>